<keyword evidence="2" id="KW-0732">Signal</keyword>
<protein>
    <recommendedName>
        <fullName evidence="5">Lipoprotein</fullName>
    </recommendedName>
</protein>
<gene>
    <name evidence="3" type="ORF">IAB88_01655</name>
</gene>
<dbReference type="EMBL" id="JADIMC010000019">
    <property type="protein sequence ID" value="MBO8475682.1"/>
    <property type="molecule type" value="Genomic_DNA"/>
</dbReference>
<evidence type="ECO:0000313" key="4">
    <source>
        <dbReference type="Proteomes" id="UP000823598"/>
    </source>
</evidence>
<feature type="compositionally biased region" description="Polar residues" evidence="1">
    <location>
        <begin position="197"/>
        <end position="210"/>
    </location>
</feature>
<proteinExistence type="predicted"/>
<evidence type="ECO:0008006" key="5">
    <source>
        <dbReference type="Google" id="ProtNLM"/>
    </source>
</evidence>
<comment type="caution">
    <text evidence="3">The sequence shown here is derived from an EMBL/GenBank/DDBJ whole genome shotgun (WGS) entry which is preliminary data.</text>
</comment>
<feature type="signal peptide" evidence="2">
    <location>
        <begin position="1"/>
        <end position="21"/>
    </location>
</feature>
<reference evidence="3" key="1">
    <citation type="submission" date="2020-10" db="EMBL/GenBank/DDBJ databases">
        <authorList>
            <person name="Gilroy R."/>
        </authorList>
    </citation>
    <scope>NUCLEOTIDE SEQUENCE</scope>
    <source>
        <strain evidence="3">6919</strain>
    </source>
</reference>
<evidence type="ECO:0000256" key="2">
    <source>
        <dbReference type="SAM" id="SignalP"/>
    </source>
</evidence>
<feature type="chain" id="PRO_5039292286" description="Lipoprotein" evidence="2">
    <location>
        <begin position="22"/>
        <end position="210"/>
    </location>
</feature>
<dbReference type="AlphaFoldDB" id="A0A9D9NJI5"/>
<sequence>MKKLFLLCAAFVMAMNFMSCGNDNEPGGGDEGGDDTKHTYIMTYNLWMPTDFLKFVDVEITFFNPVTEKTATYAIGSNDENMFGAEGYELIDSYLKYVAPLTEFSTDSDFLYYYLIDEVEEGMEYKATLSYTINEEKVAALPDGIYDIAQPKVFTYVVDEKGNIKGKTNFTYTKLPTSKEKAVEYFRKHQSDEPKTFTGTIEISSKNNNK</sequence>
<name>A0A9D9NJI5_9BACT</name>
<reference evidence="3" key="2">
    <citation type="journal article" date="2021" name="PeerJ">
        <title>Extensive microbial diversity within the chicken gut microbiome revealed by metagenomics and culture.</title>
        <authorList>
            <person name="Gilroy R."/>
            <person name="Ravi A."/>
            <person name="Getino M."/>
            <person name="Pursley I."/>
            <person name="Horton D.L."/>
            <person name="Alikhan N.F."/>
            <person name="Baker D."/>
            <person name="Gharbi K."/>
            <person name="Hall N."/>
            <person name="Watson M."/>
            <person name="Adriaenssens E.M."/>
            <person name="Foster-Nyarko E."/>
            <person name="Jarju S."/>
            <person name="Secka A."/>
            <person name="Antonio M."/>
            <person name="Oren A."/>
            <person name="Chaudhuri R.R."/>
            <person name="La Ragione R."/>
            <person name="Hildebrand F."/>
            <person name="Pallen M.J."/>
        </authorList>
    </citation>
    <scope>NUCLEOTIDE SEQUENCE</scope>
    <source>
        <strain evidence="3">6919</strain>
    </source>
</reference>
<evidence type="ECO:0000313" key="3">
    <source>
        <dbReference type="EMBL" id="MBO8475682.1"/>
    </source>
</evidence>
<feature type="region of interest" description="Disordered" evidence="1">
    <location>
        <begin position="189"/>
        <end position="210"/>
    </location>
</feature>
<evidence type="ECO:0000256" key="1">
    <source>
        <dbReference type="SAM" id="MobiDB-lite"/>
    </source>
</evidence>
<accession>A0A9D9NJI5</accession>
<organism evidence="3 4">
    <name type="scientific">Candidatus Limisoma faecipullorum</name>
    <dbReference type="NCBI Taxonomy" id="2840854"/>
    <lineage>
        <taxon>Bacteria</taxon>
        <taxon>Pseudomonadati</taxon>
        <taxon>Bacteroidota</taxon>
        <taxon>Bacteroidia</taxon>
        <taxon>Bacteroidales</taxon>
        <taxon>Candidatus Limisoma</taxon>
    </lineage>
</organism>
<dbReference type="Proteomes" id="UP000823598">
    <property type="component" value="Unassembled WGS sequence"/>
</dbReference>